<feature type="compositionally biased region" description="Polar residues" evidence="1">
    <location>
        <begin position="207"/>
        <end position="218"/>
    </location>
</feature>
<accession>A0A1Y0CYC2</accession>
<dbReference type="OrthoDB" id="983149at2"/>
<evidence type="ECO:0000313" key="3">
    <source>
        <dbReference type="EMBL" id="ART79896.1"/>
    </source>
</evidence>
<keyword evidence="2" id="KW-0472">Membrane</keyword>
<dbReference type="AlphaFoldDB" id="A0A1Y0CYC2"/>
<evidence type="ECO:0000256" key="2">
    <source>
        <dbReference type="SAM" id="Phobius"/>
    </source>
</evidence>
<dbReference type="KEGG" id="ocm:CBP12_06790"/>
<dbReference type="RefSeq" id="WP_086963769.1">
    <property type="nucleotide sequence ID" value="NZ_CP021376.1"/>
</dbReference>
<keyword evidence="4" id="KW-1185">Reference proteome</keyword>
<proteinExistence type="predicted"/>
<feature type="region of interest" description="Disordered" evidence="1">
    <location>
        <begin position="199"/>
        <end position="218"/>
    </location>
</feature>
<gene>
    <name evidence="3" type="ORF">CBP12_06790</name>
</gene>
<dbReference type="EMBL" id="CP021376">
    <property type="protein sequence ID" value="ART79896.1"/>
    <property type="molecule type" value="Genomic_DNA"/>
</dbReference>
<name>A0A1Y0CYC2_9GAMM</name>
<keyword evidence="2" id="KW-0812">Transmembrane</keyword>
<sequence>MLNAEQHNKESMIAGIDTRLQVPPSSASNEKLQSLGFLSFLEELQTELNQTVVRFAQLTRLDLATLKTQSPTLNNARADNPEFQAFLSAFKQRKANIEQLIAADIPEQAAHQAIIDEILALNAFIEAHYVKPATVQPSAATDHRPLEFFLGMGILFLPIIFAWFTLRKGYSKRVRWVAFIWLVVFLIATLPRPHPPASDNPLDFSPQELTPQVAPKSS</sequence>
<evidence type="ECO:0000313" key="4">
    <source>
        <dbReference type="Proteomes" id="UP000243793"/>
    </source>
</evidence>
<reference evidence="4" key="1">
    <citation type="submission" date="2017-05" db="EMBL/GenBank/DDBJ databases">
        <authorList>
            <person name="Sung H."/>
        </authorList>
    </citation>
    <scope>NUCLEOTIDE SEQUENCE [LARGE SCALE GENOMIC DNA]</scope>
    <source>
        <strain evidence="4">AMac2203</strain>
    </source>
</reference>
<feature type="transmembrane region" description="Helical" evidence="2">
    <location>
        <begin position="148"/>
        <end position="166"/>
    </location>
</feature>
<dbReference type="Proteomes" id="UP000243793">
    <property type="component" value="Chromosome"/>
</dbReference>
<protein>
    <submittedName>
        <fullName evidence="3">Uncharacterized protein</fullName>
    </submittedName>
</protein>
<evidence type="ECO:0000256" key="1">
    <source>
        <dbReference type="SAM" id="MobiDB-lite"/>
    </source>
</evidence>
<feature type="transmembrane region" description="Helical" evidence="2">
    <location>
        <begin position="173"/>
        <end position="191"/>
    </location>
</feature>
<keyword evidence="2" id="KW-1133">Transmembrane helix</keyword>
<organism evidence="3 4">
    <name type="scientific">Oceanisphaera avium</name>
    <dbReference type="NCBI Taxonomy" id="1903694"/>
    <lineage>
        <taxon>Bacteria</taxon>
        <taxon>Pseudomonadati</taxon>
        <taxon>Pseudomonadota</taxon>
        <taxon>Gammaproteobacteria</taxon>
        <taxon>Aeromonadales</taxon>
        <taxon>Aeromonadaceae</taxon>
        <taxon>Oceanisphaera</taxon>
    </lineage>
</organism>